<dbReference type="InterPro" id="IPR036928">
    <property type="entry name" value="AS_sf"/>
</dbReference>
<dbReference type="GO" id="GO:0009062">
    <property type="term" value="P:fatty acid catabolic process"/>
    <property type="evidence" value="ECO:0007669"/>
    <property type="project" value="TreeGrafter"/>
</dbReference>
<dbReference type="Gene3D" id="3.90.1300.10">
    <property type="entry name" value="Amidase signature (AS) domain"/>
    <property type="match status" value="1"/>
</dbReference>
<dbReference type="Pfam" id="PF01425">
    <property type="entry name" value="Amidase"/>
    <property type="match status" value="1"/>
</dbReference>
<dbReference type="FunFam" id="3.90.1300.10:FF:000003">
    <property type="entry name" value="Amidase signature enzyme"/>
    <property type="match status" value="1"/>
</dbReference>
<reference evidence="9" key="1">
    <citation type="journal article" date="2014" name="Proc. Natl. Acad. Sci. U.S.A.">
        <title>Extensive sampling of basidiomycete genomes demonstrates inadequacy of the white-rot/brown-rot paradigm for wood decay fungi.</title>
        <authorList>
            <person name="Riley R."/>
            <person name="Salamov A.A."/>
            <person name="Brown D.W."/>
            <person name="Nagy L.G."/>
            <person name="Floudas D."/>
            <person name="Held B.W."/>
            <person name="Levasseur A."/>
            <person name="Lombard V."/>
            <person name="Morin E."/>
            <person name="Otillar R."/>
            <person name="Lindquist E.A."/>
            <person name="Sun H."/>
            <person name="LaButti K.M."/>
            <person name="Schmutz J."/>
            <person name="Jabbour D."/>
            <person name="Luo H."/>
            <person name="Baker S.E."/>
            <person name="Pisabarro A.G."/>
            <person name="Walton J.D."/>
            <person name="Blanchette R.A."/>
            <person name="Henrissat B."/>
            <person name="Martin F."/>
            <person name="Cullen D."/>
            <person name="Hibbett D.S."/>
            <person name="Grigoriev I.V."/>
        </authorList>
    </citation>
    <scope>NUCLEOTIDE SEQUENCE [LARGE SCALE GENOMIC DNA]</scope>
    <source>
        <strain evidence="9">MUCL 33604</strain>
    </source>
</reference>
<comment type="catalytic activity">
    <reaction evidence="1">
        <text>a monocarboxylic acid amide + H2O = a monocarboxylate + NH4(+)</text>
        <dbReference type="Rhea" id="RHEA:12020"/>
        <dbReference type="ChEBI" id="CHEBI:15377"/>
        <dbReference type="ChEBI" id="CHEBI:28938"/>
        <dbReference type="ChEBI" id="CHEBI:35757"/>
        <dbReference type="ChEBI" id="CHEBI:83628"/>
        <dbReference type="EC" id="3.5.1.4"/>
    </reaction>
</comment>
<keyword evidence="4" id="KW-0378">Hydrolase</keyword>
<name>A0A067QGN8_9AGAM</name>
<dbReference type="PIRSF" id="PIRSF001221">
    <property type="entry name" value="Amidase_fungi"/>
    <property type="match status" value="1"/>
</dbReference>
<organism evidence="8 9">
    <name type="scientific">Jaapia argillacea MUCL 33604</name>
    <dbReference type="NCBI Taxonomy" id="933084"/>
    <lineage>
        <taxon>Eukaryota</taxon>
        <taxon>Fungi</taxon>
        <taxon>Dikarya</taxon>
        <taxon>Basidiomycota</taxon>
        <taxon>Agaricomycotina</taxon>
        <taxon>Agaricomycetes</taxon>
        <taxon>Agaricomycetidae</taxon>
        <taxon>Jaapiales</taxon>
        <taxon>Jaapiaceae</taxon>
        <taxon>Jaapia</taxon>
    </lineage>
</organism>
<dbReference type="InParanoid" id="A0A067QGN8"/>
<evidence type="ECO:0000313" key="9">
    <source>
        <dbReference type="Proteomes" id="UP000027265"/>
    </source>
</evidence>
<dbReference type="HOGENOM" id="CLU_009600_9_3_1"/>
<feature type="domain" description="Amidase" evidence="7">
    <location>
        <begin position="58"/>
        <end position="541"/>
    </location>
</feature>
<feature type="binding site" evidence="6">
    <location>
        <begin position="210"/>
        <end position="213"/>
    </location>
    <ligand>
        <name>substrate</name>
    </ligand>
</feature>
<dbReference type="EMBL" id="KL197712">
    <property type="protein sequence ID" value="KDQ61771.1"/>
    <property type="molecule type" value="Genomic_DNA"/>
</dbReference>
<sequence length="568" mass="61845">MWPFSSSYKTIVQAKRAEREAALQSAPRFDATVHGEYLSVTASEIVRRIKLGQWMAIDVLEAYIARAALAHSITNCLTEVFFETARKEARALDEEFARTGHLKGPLHGVPVSFKDQFEIAGVDATIGFTQWANKPCSTDAFLVSEYRDLGAIPFVKTNVPQTMLAFECSNPLWGVSLNPWSAHYTCGGSSGGEGALLAMDGAAMGVGSDIGGSLRIPASYCGIYSLKPGVGRFSTLGARSPTKGFESIKTVTGPMTRSLDDLELVCQSIFGRPDPYCELTPLPFREQKLPSKLRFGYYTNDGFVKASPANKRAVLETVAALRAKGHECVEIEVPLPSKAMEIFISLTAADGYKTLLSHLGPDPQESALFLVTLGPKLFSFVRSVACWALSSVIGDTMFSNIVGEARVKPVRELYTVVAQRDEYKRLFYREVWQKHELDGIVAPVQALPGLPHGGCANLAPLAAATILYNMVESPAGSVPVTRVDATLDKLTEEWDSPIGGSKLLQDALYSGKAPVYDVEKMNGLPVGIQIVGKTWEDEKVLAMMRVVDEALGPRGFGPGMWTRDKFVR</sequence>
<feature type="binding site" evidence="6">
    <location>
        <position position="189"/>
    </location>
    <ligand>
        <name>substrate</name>
    </ligand>
</feature>
<evidence type="ECO:0000256" key="4">
    <source>
        <dbReference type="ARBA" id="ARBA00022801"/>
    </source>
</evidence>
<dbReference type="AlphaFoldDB" id="A0A067QGN8"/>
<feature type="active site" description="Acyl-ester intermediate" evidence="5">
    <location>
        <position position="213"/>
    </location>
</feature>
<protein>
    <recommendedName>
        <fullName evidence="3">amidase</fullName>
        <ecNumber evidence="3">3.5.1.4</ecNumber>
    </recommendedName>
</protein>
<dbReference type="PANTHER" id="PTHR45847">
    <property type="entry name" value="FATTY ACID AMIDE HYDROLASE"/>
    <property type="match status" value="1"/>
</dbReference>
<dbReference type="SUPFAM" id="SSF75304">
    <property type="entry name" value="Amidase signature (AS) enzymes"/>
    <property type="match status" value="1"/>
</dbReference>
<dbReference type="GO" id="GO:0004040">
    <property type="term" value="F:amidase activity"/>
    <property type="evidence" value="ECO:0007669"/>
    <property type="project" value="UniProtKB-EC"/>
</dbReference>
<dbReference type="InterPro" id="IPR052096">
    <property type="entry name" value="Endocannabinoid_amidase"/>
</dbReference>
<evidence type="ECO:0000313" key="8">
    <source>
        <dbReference type="EMBL" id="KDQ61771.1"/>
    </source>
</evidence>
<evidence type="ECO:0000256" key="2">
    <source>
        <dbReference type="ARBA" id="ARBA00009199"/>
    </source>
</evidence>
<dbReference type="InterPro" id="IPR020556">
    <property type="entry name" value="Amidase_CS"/>
</dbReference>
<dbReference type="PANTHER" id="PTHR45847:SF6">
    <property type="entry name" value="FATTY ACID AMIDE HYDROLASE"/>
    <property type="match status" value="1"/>
</dbReference>
<dbReference type="InterPro" id="IPR023631">
    <property type="entry name" value="Amidase_dom"/>
</dbReference>
<dbReference type="EC" id="3.5.1.4" evidence="3"/>
<feature type="binding site" evidence="6">
    <location>
        <position position="163"/>
    </location>
    <ligand>
        <name>substrate</name>
    </ligand>
</feature>
<keyword evidence="9" id="KW-1185">Reference proteome</keyword>
<accession>A0A067QGN8</accession>
<feature type="active site" description="Charge relay system" evidence="5">
    <location>
        <position position="114"/>
    </location>
</feature>
<evidence type="ECO:0000256" key="3">
    <source>
        <dbReference type="ARBA" id="ARBA00012922"/>
    </source>
</evidence>
<dbReference type="PROSITE" id="PS00571">
    <property type="entry name" value="AMIDASES"/>
    <property type="match status" value="1"/>
</dbReference>
<dbReference type="OrthoDB" id="6428749at2759"/>
<evidence type="ECO:0000259" key="7">
    <source>
        <dbReference type="Pfam" id="PF01425"/>
    </source>
</evidence>
<proteinExistence type="inferred from homology"/>
<gene>
    <name evidence="8" type="ORF">JAAARDRAFT_31250</name>
</gene>
<evidence type="ECO:0000256" key="1">
    <source>
        <dbReference type="ARBA" id="ARBA00001311"/>
    </source>
</evidence>
<dbReference type="STRING" id="933084.A0A067QGN8"/>
<feature type="active site" description="Charge relay system" evidence="5">
    <location>
        <position position="189"/>
    </location>
</feature>
<evidence type="ECO:0000256" key="5">
    <source>
        <dbReference type="PIRSR" id="PIRSR001221-1"/>
    </source>
</evidence>
<evidence type="ECO:0000256" key="6">
    <source>
        <dbReference type="PIRSR" id="PIRSR001221-2"/>
    </source>
</evidence>
<dbReference type="GO" id="GO:0017064">
    <property type="term" value="F:fatty acid amide hydrolase activity"/>
    <property type="evidence" value="ECO:0007669"/>
    <property type="project" value="TreeGrafter"/>
</dbReference>
<comment type="similarity">
    <text evidence="2">Belongs to the amidase family.</text>
</comment>
<dbReference type="Proteomes" id="UP000027265">
    <property type="component" value="Unassembled WGS sequence"/>
</dbReference>